<keyword evidence="3" id="KW-1185">Reference proteome</keyword>
<dbReference type="Proteomes" id="UP000198571">
    <property type="component" value="Unassembled WGS sequence"/>
</dbReference>
<dbReference type="OrthoDB" id="2677857at2"/>
<feature type="domain" description="Na+-translocating membrane potential-generating system MpsC" evidence="1">
    <location>
        <begin position="126"/>
        <end position="228"/>
    </location>
</feature>
<dbReference type="EMBL" id="FOGT01000009">
    <property type="protein sequence ID" value="SES14716.1"/>
    <property type="molecule type" value="Genomic_DNA"/>
</dbReference>
<evidence type="ECO:0000313" key="3">
    <source>
        <dbReference type="Proteomes" id="UP000198571"/>
    </source>
</evidence>
<evidence type="ECO:0000259" key="1">
    <source>
        <dbReference type="Pfam" id="PF10057"/>
    </source>
</evidence>
<reference evidence="3" key="1">
    <citation type="submission" date="2016-10" db="EMBL/GenBank/DDBJ databases">
        <authorList>
            <person name="Varghese N."/>
            <person name="Submissions S."/>
        </authorList>
    </citation>
    <scope>NUCLEOTIDE SEQUENCE [LARGE SCALE GENOMIC DNA]</scope>
    <source>
        <strain evidence="3">S9</strain>
    </source>
</reference>
<dbReference type="STRING" id="1601833.SAMN05518684_10918"/>
<proteinExistence type="predicted"/>
<gene>
    <name evidence="2" type="ORF">SAMN05518684_10918</name>
</gene>
<evidence type="ECO:0000313" key="2">
    <source>
        <dbReference type="EMBL" id="SES14716.1"/>
    </source>
</evidence>
<name>A0A1H9UZ86_9BACI</name>
<sequence>MPTNNSQTYSKISSYIGRLIRDKFGKGPTSVFVTIKPPFITIYLRDFLASMERVLLEKGERKRVEETRDLLMEELLNDIIFKLKEIADINVKDLHYDWNLENRSGMIFGWLPEGEKEPNVSGLASSLEEKFYKEINEASKRGQKMPEKTEVYWLNDRTIVTKRSGILVNVEKELIKNNFTEELKLTKRPMEKRLIDQEKLEKILNRKIIETFVDWNFAEDIGYFVFVTSSVNKPS</sequence>
<dbReference type="AlphaFoldDB" id="A0A1H9UZ86"/>
<feature type="domain" description="Na+-translocating membrane potential-generating system MpsC" evidence="1">
    <location>
        <begin position="7"/>
        <end position="107"/>
    </location>
</feature>
<protein>
    <submittedName>
        <fullName evidence="2">Uncharacterized protein YbcI</fullName>
    </submittedName>
</protein>
<dbReference type="InterPro" id="IPR018745">
    <property type="entry name" value="MpsC"/>
</dbReference>
<dbReference type="Pfam" id="PF10057">
    <property type="entry name" value="MpsC"/>
    <property type="match status" value="2"/>
</dbReference>
<accession>A0A1H9UZ86</accession>
<dbReference type="RefSeq" id="WP_093052269.1">
    <property type="nucleotide sequence ID" value="NZ_FOGT01000009.1"/>
</dbReference>
<organism evidence="2 3">
    <name type="scientific">Salipaludibacillus aurantiacus</name>
    <dbReference type="NCBI Taxonomy" id="1601833"/>
    <lineage>
        <taxon>Bacteria</taxon>
        <taxon>Bacillati</taxon>
        <taxon>Bacillota</taxon>
        <taxon>Bacilli</taxon>
        <taxon>Bacillales</taxon>
        <taxon>Bacillaceae</taxon>
    </lineage>
</organism>